<comment type="caution">
    <text evidence="1">The sequence shown here is derived from an EMBL/GenBank/DDBJ whole genome shotgun (WGS) entry which is preliminary data.</text>
</comment>
<keyword evidence="2" id="KW-1185">Reference proteome</keyword>
<evidence type="ECO:0000313" key="1">
    <source>
        <dbReference type="EMBL" id="KAI3747243.1"/>
    </source>
</evidence>
<dbReference type="Proteomes" id="UP001055879">
    <property type="component" value="Linkage Group LG03"/>
</dbReference>
<protein>
    <submittedName>
        <fullName evidence="1">Uncharacterized protein</fullName>
    </submittedName>
</protein>
<reference evidence="2" key="1">
    <citation type="journal article" date="2022" name="Mol. Ecol. Resour.">
        <title>The genomes of chicory, endive, great burdock and yacon provide insights into Asteraceae palaeo-polyploidization history and plant inulin production.</title>
        <authorList>
            <person name="Fan W."/>
            <person name="Wang S."/>
            <person name="Wang H."/>
            <person name="Wang A."/>
            <person name="Jiang F."/>
            <person name="Liu H."/>
            <person name="Zhao H."/>
            <person name="Xu D."/>
            <person name="Zhang Y."/>
        </authorList>
    </citation>
    <scope>NUCLEOTIDE SEQUENCE [LARGE SCALE GENOMIC DNA]</scope>
    <source>
        <strain evidence="2">cv. Niubang</strain>
    </source>
</reference>
<sequence>MHFPNKLLKETISNNTLSFSPSKILGTIMCSSKSKLTQPTQLNANTTPAATMVSDINGRPVLQPATSNRSVLARCSLKKIPSLPKSASTPPPPQTLHATTTPNAKTNNNPSTPPAKWTAQKSVIRVNKLKKVIGNNGGGGNGGHDHHSGDFMSAATMVNANPNSLVKYSSAAIVDDPGSIAAARRVQVAAIQVQRKMRIAHYGRSKSVKYDSCSKIASYFDPNSLINATTASASFREEKRCSFITPTSDPIYVEYHDQEWGVPVHDDKLLFELLVLTGAQVGSDWTSVLKKRQQFREAFSEFEAEIVSKFTDKNITSMSSRYGIEVGLIRGVVDNSNCILQIKKAFGSFDKYIWGFVNHKPIVTRYKLNQKMPVKTSKSEAISKDMVRRGFRQVGPTVIHSFMQAAGLTNDHLITCPRHLQCRHNPPFSDH</sequence>
<name>A0ACB9DLL8_ARCLA</name>
<gene>
    <name evidence="1" type="ORF">L6452_09696</name>
</gene>
<accession>A0ACB9DLL8</accession>
<organism evidence="1 2">
    <name type="scientific">Arctium lappa</name>
    <name type="common">Greater burdock</name>
    <name type="synonym">Lappa major</name>
    <dbReference type="NCBI Taxonomy" id="4217"/>
    <lineage>
        <taxon>Eukaryota</taxon>
        <taxon>Viridiplantae</taxon>
        <taxon>Streptophyta</taxon>
        <taxon>Embryophyta</taxon>
        <taxon>Tracheophyta</taxon>
        <taxon>Spermatophyta</taxon>
        <taxon>Magnoliopsida</taxon>
        <taxon>eudicotyledons</taxon>
        <taxon>Gunneridae</taxon>
        <taxon>Pentapetalae</taxon>
        <taxon>asterids</taxon>
        <taxon>campanulids</taxon>
        <taxon>Asterales</taxon>
        <taxon>Asteraceae</taxon>
        <taxon>Carduoideae</taxon>
        <taxon>Cardueae</taxon>
        <taxon>Arctiinae</taxon>
        <taxon>Arctium</taxon>
    </lineage>
</organism>
<reference evidence="1 2" key="2">
    <citation type="journal article" date="2022" name="Mol. Ecol. Resour.">
        <title>The genomes of chicory, endive, great burdock and yacon provide insights into Asteraceae paleo-polyploidization history and plant inulin production.</title>
        <authorList>
            <person name="Fan W."/>
            <person name="Wang S."/>
            <person name="Wang H."/>
            <person name="Wang A."/>
            <person name="Jiang F."/>
            <person name="Liu H."/>
            <person name="Zhao H."/>
            <person name="Xu D."/>
            <person name="Zhang Y."/>
        </authorList>
    </citation>
    <scope>NUCLEOTIDE SEQUENCE [LARGE SCALE GENOMIC DNA]</scope>
    <source>
        <strain evidence="2">cv. Niubang</strain>
    </source>
</reference>
<proteinExistence type="predicted"/>
<evidence type="ECO:0000313" key="2">
    <source>
        <dbReference type="Proteomes" id="UP001055879"/>
    </source>
</evidence>
<dbReference type="EMBL" id="CM042049">
    <property type="protein sequence ID" value="KAI3747243.1"/>
    <property type="molecule type" value="Genomic_DNA"/>
</dbReference>